<organism evidence="2 3">
    <name type="scientific">Saliphagus infecundisoli</name>
    <dbReference type="NCBI Taxonomy" id="1849069"/>
    <lineage>
        <taxon>Archaea</taxon>
        <taxon>Methanobacteriati</taxon>
        <taxon>Methanobacteriota</taxon>
        <taxon>Stenosarchaea group</taxon>
        <taxon>Halobacteria</taxon>
        <taxon>Halobacteriales</taxon>
        <taxon>Natrialbaceae</taxon>
        <taxon>Saliphagus</taxon>
    </lineage>
</organism>
<dbReference type="EMBL" id="JBHSJG010000036">
    <property type="protein sequence ID" value="MFC4988866.1"/>
    <property type="molecule type" value="Genomic_DNA"/>
</dbReference>
<feature type="region of interest" description="Disordered" evidence="1">
    <location>
        <begin position="187"/>
        <end position="206"/>
    </location>
</feature>
<evidence type="ECO:0000256" key="1">
    <source>
        <dbReference type="SAM" id="MobiDB-lite"/>
    </source>
</evidence>
<dbReference type="Proteomes" id="UP001595925">
    <property type="component" value="Unassembled WGS sequence"/>
</dbReference>
<sequence length="206" mass="22699">MEFSDTFEIEGVTTEEAWLALSDPVLIEECLPGCQFLVRVEDVGEDPDEVDFDALAEEADGEEKPPTLPEADPDDVAARAFEESGRYATLVGIQVGSVNPSFETIVTITKREFPEMHASAEGGSSSSSFELDSGMILSETDDGVEVDWWAETDVFGKVARMGQRVMNPVANQVVNRFFSDVEDRISEVDDESSSFRERVRDVVSRG</sequence>
<dbReference type="AlphaFoldDB" id="A0ABD5QGD3"/>
<dbReference type="PANTHER" id="PTHR38588">
    <property type="entry name" value="BLL0334 PROTEIN"/>
    <property type="match status" value="1"/>
</dbReference>
<dbReference type="SUPFAM" id="SSF55961">
    <property type="entry name" value="Bet v1-like"/>
    <property type="match status" value="1"/>
</dbReference>
<accession>A0ABD5QGD3</accession>
<dbReference type="InterPro" id="IPR010419">
    <property type="entry name" value="CO_DH_gsu"/>
</dbReference>
<dbReference type="Pfam" id="PF06240">
    <property type="entry name" value="COXG"/>
    <property type="match status" value="1"/>
</dbReference>
<dbReference type="InterPro" id="IPR023393">
    <property type="entry name" value="START-like_dom_sf"/>
</dbReference>
<name>A0ABD5QGD3_9EURY</name>
<evidence type="ECO:0000313" key="2">
    <source>
        <dbReference type="EMBL" id="MFC4988866.1"/>
    </source>
</evidence>
<dbReference type="PANTHER" id="PTHR38588:SF1">
    <property type="entry name" value="BLL0334 PROTEIN"/>
    <property type="match status" value="1"/>
</dbReference>
<protein>
    <submittedName>
        <fullName evidence="2">CoxG family protein</fullName>
    </submittedName>
</protein>
<dbReference type="Gene3D" id="3.30.530.20">
    <property type="match status" value="1"/>
</dbReference>
<gene>
    <name evidence="2" type="ORF">ACFPFO_14040</name>
</gene>
<keyword evidence="3" id="KW-1185">Reference proteome</keyword>
<proteinExistence type="predicted"/>
<dbReference type="RefSeq" id="WP_224827560.1">
    <property type="nucleotide sequence ID" value="NZ_JAIVEF010000001.1"/>
</dbReference>
<comment type="caution">
    <text evidence="2">The sequence shown here is derived from an EMBL/GenBank/DDBJ whole genome shotgun (WGS) entry which is preliminary data.</text>
</comment>
<evidence type="ECO:0000313" key="3">
    <source>
        <dbReference type="Proteomes" id="UP001595925"/>
    </source>
</evidence>
<reference evidence="2 3" key="1">
    <citation type="journal article" date="2019" name="Int. J. Syst. Evol. Microbiol.">
        <title>The Global Catalogue of Microorganisms (GCM) 10K type strain sequencing project: providing services to taxonomists for standard genome sequencing and annotation.</title>
        <authorList>
            <consortium name="The Broad Institute Genomics Platform"/>
            <consortium name="The Broad Institute Genome Sequencing Center for Infectious Disease"/>
            <person name="Wu L."/>
            <person name="Ma J."/>
        </authorList>
    </citation>
    <scope>NUCLEOTIDE SEQUENCE [LARGE SCALE GENOMIC DNA]</scope>
    <source>
        <strain evidence="2 3">CGMCC 1.15824</strain>
    </source>
</reference>